<proteinExistence type="predicted"/>
<dbReference type="OrthoDB" id="1910803at2759"/>
<evidence type="ECO:0000256" key="1">
    <source>
        <dbReference type="SAM" id="MobiDB-lite"/>
    </source>
</evidence>
<feature type="region of interest" description="Disordered" evidence="1">
    <location>
        <begin position="1"/>
        <end position="22"/>
    </location>
</feature>
<dbReference type="PANTHER" id="PTHR46497">
    <property type="entry name" value="THIOREDOXIN DOMAIN-CONTAINING PROTEIN 11"/>
    <property type="match status" value="1"/>
</dbReference>
<keyword evidence="4" id="KW-1185">Reference proteome</keyword>
<dbReference type="Proteomes" id="UP000215902">
    <property type="component" value="Unassembled WGS sequence"/>
</dbReference>
<dbReference type="InterPro" id="IPR036249">
    <property type="entry name" value="Thioredoxin-like_sf"/>
</dbReference>
<accession>A0A267FL74</accession>
<feature type="transmembrane region" description="Helical" evidence="2">
    <location>
        <begin position="75"/>
        <end position="93"/>
    </location>
</feature>
<keyword evidence="2" id="KW-0472">Membrane</keyword>
<gene>
    <name evidence="3" type="ORF">BOX15_Mlig027270g1</name>
</gene>
<dbReference type="PANTHER" id="PTHR46497:SF1">
    <property type="entry name" value="THIOREDOXIN DOMAIN-CONTAINING PROTEIN 11"/>
    <property type="match status" value="1"/>
</dbReference>
<evidence type="ECO:0000256" key="2">
    <source>
        <dbReference type="SAM" id="Phobius"/>
    </source>
</evidence>
<comment type="caution">
    <text evidence="3">The sequence shown here is derived from an EMBL/GenBank/DDBJ whole genome shotgun (WGS) entry which is preliminary data.</text>
</comment>
<reference evidence="3 4" key="1">
    <citation type="submission" date="2017-06" db="EMBL/GenBank/DDBJ databases">
        <title>A platform for efficient transgenesis in Macrostomum lignano, a flatworm model organism for stem cell research.</title>
        <authorList>
            <person name="Berezikov E."/>
        </authorList>
    </citation>
    <scope>NUCLEOTIDE SEQUENCE [LARGE SCALE GENOMIC DNA]</scope>
    <source>
        <strain evidence="3">DV1</strain>
        <tissue evidence="3">Whole organism</tissue>
    </source>
</reference>
<evidence type="ECO:0008006" key="5">
    <source>
        <dbReference type="Google" id="ProtNLM"/>
    </source>
</evidence>
<dbReference type="InterPro" id="IPR052792">
    <property type="entry name" value="Thioredoxin_dom-contain_11"/>
</dbReference>
<dbReference type="AlphaFoldDB" id="A0A267FL74"/>
<organism evidence="3 4">
    <name type="scientific">Macrostomum lignano</name>
    <dbReference type="NCBI Taxonomy" id="282301"/>
    <lineage>
        <taxon>Eukaryota</taxon>
        <taxon>Metazoa</taxon>
        <taxon>Spiralia</taxon>
        <taxon>Lophotrochozoa</taxon>
        <taxon>Platyhelminthes</taxon>
        <taxon>Rhabditophora</taxon>
        <taxon>Macrostomorpha</taxon>
        <taxon>Macrostomida</taxon>
        <taxon>Macrostomidae</taxon>
        <taxon>Macrostomum</taxon>
    </lineage>
</organism>
<evidence type="ECO:0000313" key="4">
    <source>
        <dbReference type="Proteomes" id="UP000215902"/>
    </source>
</evidence>
<sequence>MEEKSATANNDSDTSTSTCSSQLETQSKKLQSSYLDSTCNDLEVSQNHFDSAKPSSFFIRFHGAISMFYSKNKELVVVLCLSALWFLSNITILRSKEVRYQQYRPLFPAGEHLALADHPDGSLGFLHPLNRSRQDYLLMLYAPWDAESVQAKPTFSSLALLNPQLTFAAVACWNVSSECWQRFRTVRFPAFVLLLPGLSEVAYSGPLDLTHLQRFLTEAPLGYRTVRSDAELLKFTQLYDNVLIGCYNLSAGPAIPGLHQFYAASVHAFDMFASVPFLLPEFDTSDKFQCGHNGQIILLRSEDVALTPDIARPLSCSELLGWLRQHRRPSRLSVLQSPGSKSRRLADQLLLPARPAAVARPVLLLFEPGPRHWDSPGLSWLRFVDAVYARGCNASGGGSDAEADGAAEADDSAESADGFDTAIAAALARVAHDRRLAAEAASLRRVCSDLAVSKELAGGCYAPVATAWQRLFGQRPSASEAMMLSGRLHRLCLLASLSASSPHPPDRLSGFSAAAASPQLIAAARSLHRLACAAGGNRTLGLALASSRLHPQLLRGLLGPAASTAVRHAVIVDLADGGGSATRLPGPASLQAILELLTRHHAGELRPFRRPPMQPLMSPSRTALPATLTAANLPGFALNRSRDALVLFHSPACVYCAPLVAMTTRLSLLFGSRLPVGFVDVSANDLDATWRPSRLPALLLFPGDAGSDPVPYTGPATAAGLLDFLARHSAASIGPRAWVGLAPCRGSCPAWQAERLADHAVRLQARLDGALELAQFAGDRLAEAHWQLGRLIVGNWRRLAGASDLLEPASDAGDAVSLRLRARAFGHVLARCARLVDACARKRDRSLQLLARLRRLLADNAAADASGEVEVDWLQLAGGAADQWAD</sequence>
<keyword evidence="2" id="KW-1133">Transmembrane helix</keyword>
<dbReference type="EMBL" id="NIVC01000940">
    <property type="protein sequence ID" value="PAA74538.1"/>
    <property type="molecule type" value="Genomic_DNA"/>
</dbReference>
<dbReference type="SUPFAM" id="SSF52833">
    <property type="entry name" value="Thioredoxin-like"/>
    <property type="match status" value="2"/>
</dbReference>
<dbReference type="STRING" id="282301.A0A267FL74"/>
<feature type="compositionally biased region" description="Low complexity" evidence="1">
    <location>
        <begin position="1"/>
        <end position="21"/>
    </location>
</feature>
<name>A0A267FL74_9PLAT</name>
<evidence type="ECO:0000313" key="3">
    <source>
        <dbReference type="EMBL" id="PAA74538.1"/>
    </source>
</evidence>
<keyword evidence="2" id="KW-0812">Transmembrane</keyword>
<dbReference type="Gene3D" id="3.40.30.10">
    <property type="entry name" value="Glutaredoxin"/>
    <property type="match status" value="2"/>
</dbReference>
<protein>
    <recommendedName>
        <fullName evidence="5">Thioredoxin domain-containing protein</fullName>
    </recommendedName>
</protein>